<accession>A0A9P6DZW1</accession>
<evidence type="ECO:0000259" key="4">
    <source>
        <dbReference type="PROSITE" id="PS50011"/>
    </source>
</evidence>
<dbReference type="GO" id="GO:0005524">
    <property type="term" value="F:ATP binding"/>
    <property type="evidence" value="ECO:0007669"/>
    <property type="project" value="UniProtKB-KW"/>
</dbReference>
<dbReference type="InterPro" id="IPR011009">
    <property type="entry name" value="Kinase-like_dom_sf"/>
</dbReference>
<dbReference type="InterPro" id="IPR020635">
    <property type="entry name" value="Tyr_kinase_cat_dom"/>
</dbReference>
<dbReference type="InterPro" id="IPR051931">
    <property type="entry name" value="PAK3-like"/>
</dbReference>
<dbReference type="OrthoDB" id="248923at2759"/>
<comment type="similarity">
    <text evidence="1">Belongs to the protein kinase superfamily. STE Ser/Thr protein kinase family. STE20 subfamily.</text>
</comment>
<keyword evidence="6" id="KW-1185">Reference proteome</keyword>
<dbReference type="SMART" id="SM00219">
    <property type="entry name" value="TyrKc"/>
    <property type="match status" value="1"/>
</dbReference>
<dbReference type="EMBL" id="MU128932">
    <property type="protein sequence ID" value="KAF9517419.1"/>
    <property type="molecule type" value="Genomic_DNA"/>
</dbReference>
<evidence type="ECO:0000313" key="6">
    <source>
        <dbReference type="Proteomes" id="UP000886523"/>
    </source>
</evidence>
<evidence type="ECO:0000256" key="3">
    <source>
        <dbReference type="ARBA" id="ARBA00022840"/>
    </source>
</evidence>
<dbReference type="InterPro" id="IPR000719">
    <property type="entry name" value="Prot_kinase_dom"/>
</dbReference>
<evidence type="ECO:0000256" key="1">
    <source>
        <dbReference type="ARBA" id="ARBA00008874"/>
    </source>
</evidence>
<keyword evidence="3" id="KW-0067">ATP-binding</keyword>
<organism evidence="5 6">
    <name type="scientific">Hydnum rufescens UP504</name>
    <dbReference type="NCBI Taxonomy" id="1448309"/>
    <lineage>
        <taxon>Eukaryota</taxon>
        <taxon>Fungi</taxon>
        <taxon>Dikarya</taxon>
        <taxon>Basidiomycota</taxon>
        <taxon>Agaricomycotina</taxon>
        <taxon>Agaricomycetes</taxon>
        <taxon>Cantharellales</taxon>
        <taxon>Hydnaceae</taxon>
        <taxon>Hydnum</taxon>
    </lineage>
</organism>
<comment type="caution">
    <text evidence="5">The sequence shown here is derived from an EMBL/GenBank/DDBJ whole genome shotgun (WGS) entry which is preliminary data.</text>
</comment>
<dbReference type="PANTHER" id="PTHR45832">
    <property type="entry name" value="SERINE/THREONINE-PROTEIN KINASE SAMKA-RELATED-RELATED"/>
    <property type="match status" value="1"/>
</dbReference>
<dbReference type="PROSITE" id="PS50011">
    <property type="entry name" value="PROTEIN_KINASE_DOM"/>
    <property type="match status" value="1"/>
</dbReference>
<dbReference type="Proteomes" id="UP000886523">
    <property type="component" value="Unassembled WGS sequence"/>
</dbReference>
<proteinExistence type="inferred from homology"/>
<sequence>MRDGDPLLPEKQFLLDAGSNVPRTPSGPDVERLFRPLIPYLSATDPLERFSDLTQVAEGQFGPVFAARAIDVGVAPSSPSAKFGSLVAVKTIRVEDEGSPKVEALAIELEVMSQVRHMHILATAGLFVRGDTLWVEMELMERSLADMLPLIEDGLVITEPEVARFASDILSGLAYLEGLSIAHRDVRSDNLLLSRIGILKLADFSHAVVTQRNELFTSVIPVPPYWMAPEMRLGRPYNAHLVDVWSVGATIWEIIEGSPPFLDIEDPSDFGDRWPPLQRANEFSVSLHQFLRLCSEMDDWRPHPDELLDTPFVQGACPRREIVTLLAEVRLLEDGLGDR</sequence>
<dbReference type="Pfam" id="PF00069">
    <property type="entry name" value="Pkinase"/>
    <property type="match status" value="1"/>
</dbReference>
<feature type="domain" description="Protein kinase" evidence="4">
    <location>
        <begin position="50"/>
        <end position="313"/>
    </location>
</feature>
<dbReference type="Gene3D" id="1.10.510.10">
    <property type="entry name" value="Transferase(Phosphotransferase) domain 1"/>
    <property type="match status" value="1"/>
</dbReference>
<keyword evidence="2" id="KW-0547">Nucleotide-binding</keyword>
<gene>
    <name evidence="5" type="ORF">BS47DRAFT_1291079</name>
</gene>
<dbReference type="SUPFAM" id="SSF56112">
    <property type="entry name" value="Protein kinase-like (PK-like)"/>
    <property type="match status" value="1"/>
</dbReference>
<dbReference type="AlphaFoldDB" id="A0A9P6DZW1"/>
<dbReference type="PANTHER" id="PTHR45832:SF22">
    <property type="entry name" value="SERINE_THREONINE-PROTEIN KINASE SAMKA-RELATED"/>
    <property type="match status" value="1"/>
</dbReference>
<name>A0A9P6DZW1_9AGAM</name>
<evidence type="ECO:0000256" key="2">
    <source>
        <dbReference type="ARBA" id="ARBA00022741"/>
    </source>
</evidence>
<reference evidence="5" key="1">
    <citation type="journal article" date="2020" name="Nat. Commun.">
        <title>Large-scale genome sequencing of mycorrhizal fungi provides insights into the early evolution of symbiotic traits.</title>
        <authorList>
            <person name="Miyauchi S."/>
            <person name="Kiss E."/>
            <person name="Kuo A."/>
            <person name="Drula E."/>
            <person name="Kohler A."/>
            <person name="Sanchez-Garcia M."/>
            <person name="Morin E."/>
            <person name="Andreopoulos B."/>
            <person name="Barry K.W."/>
            <person name="Bonito G."/>
            <person name="Buee M."/>
            <person name="Carver A."/>
            <person name="Chen C."/>
            <person name="Cichocki N."/>
            <person name="Clum A."/>
            <person name="Culley D."/>
            <person name="Crous P.W."/>
            <person name="Fauchery L."/>
            <person name="Girlanda M."/>
            <person name="Hayes R.D."/>
            <person name="Keri Z."/>
            <person name="LaButti K."/>
            <person name="Lipzen A."/>
            <person name="Lombard V."/>
            <person name="Magnuson J."/>
            <person name="Maillard F."/>
            <person name="Murat C."/>
            <person name="Nolan M."/>
            <person name="Ohm R.A."/>
            <person name="Pangilinan J."/>
            <person name="Pereira M.F."/>
            <person name="Perotto S."/>
            <person name="Peter M."/>
            <person name="Pfister S."/>
            <person name="Riley R."/>
            <person name="Sitrit Y."/>
            <person name="Stielow J.B."/>
            <person name="Szollosi G."/>
            <person name="Zifcakova L."/>
            <person name="Stursova M."/>
            <person name="Spatafora J.W."/>
            <person name="Tedersoo L."/>
            <person name="Vaario L.M."/>
            <person name="Yamada A."/>
            <person name="Yan M."/>
            <person name="Wang P."/>
            <person name="Xu J."/>
            <person name="Bruns T."/>
            <person name="Baldrian P."/>
            <person name="Vilgalys R."/>
            <person name="Dunand C."/>
            <person name="Henrissat B."/>
            <person name="Grigoriev I.V."/>
            <person name="Hibbett D."/>
            <person name="Nagy L.G."/>
            <person name="Martin F.M."/>
        </authorList>
    </citation>
    <scope>NUCLEOTIDE SEQUENCE</scope>
    <source>
        <strain evidence="5">UP504</strain>
    </source>
</reference>
<protein>
    <recommendedName>
        <fullName evidence="4">Protein kinase domain-containing protein</fullName>
    </recommendedName>
</protein>
<dbReference type="GO" id="GO:0004713">
    <property type="term" value="F:protein tyrosine kinase activity"/>
    <property type="evidence" value="ECO:0007669"/>
    <property type="project" value="InterPro"/>
</dbReference>
<evidence type="ECO:0000313" key="5">
    <source>
        <dbReference type="EMBL" id="KAF9517419.1"/>
    </source>
</evidence>